<feature type="domain" description="EF-hand" evidence="7">
    <location>
        <begin position="260"/>
        <end position="295"/>
    </location>
</feature>
<dbReference type="GO" id="GO:0005509">
    <property type="term" value="F:calcium ion binding"/>
    <property type="evidence" value="ECO:0007669"/>
    <property type="project" value="InterPro"/>
</dbReference>
<dbReference type="GeneID" id="66116582"/>
<dbReference type="PANTHER" id="PTHR46212:SF3">
    <property type="entry name" value="GH27120P"/>
    <property type="match status" value="1"/>
</dbReference>
<accession>A0A9P7VDS0</accession>
<evidence type="ECO:0000256" key="4">
    <source>
        <dbReference type="ARBA" id="ARBA00022737"/>
    </source>
</evidence>
<keyword evidence="4" id="KW-0677">Repeat</keyword>
<dbReference type="PROSITE" id="PS50222">
    <property type="entry name" value="EF_HAND_2"/>
    <property type="match status" value="2"/>
</dbReference>
<feature type="compositionally biased region" description="Low complexity" evidence="6">
    <location>
        <begin position="139"/>
        <end position="180"/>
    </location>
</feature>
<evidence type="ECO:0000256" key="5">
    <source>
        <dbReference type="ARBA" id="ARBA00022837"/>
    </source>
</evidence>
<keyword evidence="2" id="KW-0963">Cytoplasm</keyword>
<dbReference type="InterPro" id="IPR002048">
    <property type="entry name" value="EF_hand_dom"/>
</dbReference>
<dbReference type="InterPro" id="IPR018247">
    <property type="entry name" value="EF_Hand_1_Ca_BS"/>
</dbReference>
<sequence>MTIDVIGVVDRHNGYGRPGMGQRKTTNPKQQQQQGNYSQPPPQQQQYYQPQPQQYQPSRIQHQQLPPPQVQQPPPPQQPRYDSYSRHNQSQPLLYLTTLNPQQKQQQQLYTTIPIQQQQAVPSQYQQYLSPPQQLYQQLNHSQQHYQQHYQPKPQQQQQQQHYAAPPQQTQGQYSNYQQQRPPTSLAHGSYEQQYPHLHYDGHGRTSVESIPTRVSPPQKRPSNGEQTIHSVQQHMERVNISENAKPLTSAQKKLAKQQKLENELRATFDRVDTNHTGIISPSELARALSNFDNTPFKESTVILMIKLFGSSNPKSGSLRGLNFEQFVDLWKHLLMYKKLFLQADSDKLGDISFGEFHEIVKEIGYRLDVDLVLFVFQKFCPKDVSDIGRLKFDVFIELLVYLRKVTDIFKKYDEGLTGVASIPFADFLLEVTNL</sequence>
<feature type="compositionally biased region" description="Low complexity" evidence="6">
    <location>
        <begin position="28"/>
        <end position="64"/>
    </location>
</feature>
<evidence type="ECO:0000259" key="7">
    <source>
        <dbReference type="PROSITE" id="PS50222"/>
    </source>
</evidence>
<keyword evidence="3" id="KW-0479">Metal-binding</keyword>
<evidence type="ECO:0000256" key="2">
    <source>
        <dbReference type="ARBA" id="ARBA00022490"/>
    </source>
</evidence>
<dbReference type="Proteomes" id="UP000790833">
    <property type="component" value="Unassembled WGS sequence"/>
</dbReference>
<gene>
    <name evidence="8" type="ORF">KQ657_003208</name>
</gene>
<feature type="domain" description="EF-hand" evidence="7">
    <location>
        <begin position="332"/>
        <end position="367"/>
    </location>
</feature>
<dbReference type="GO" id="GO:0005737">
    <property type="term" value="C:cytoplasm"/>
    <property type="evidence" value="ECO:0007669"/>
    <property type="project" value="UniProtKB-SubCell"/>
</dbReference>
<dbReference type="SUPFAM" id="SSF47473">
    <property type="entry name" value="EF-hand"/>
    <property type="match status" value="1"/>
</dbReference>
<evidence type="ECO:0000256" key="6">
    <source>
        <dbReference type="SAM" id="MobiDB-lite"/>
    </source>
</evidence>
<feature type="compositionally biased region" description="Pro residues" evidence="6">
    <location>
        <begin position="65"/>
        <end position="78"/>
    </location>
</feature>
<name>A0A9P7VDS0_9ASCO</name>
<dbReference type="RefSeq" id="XP_043050991.1">
    <property type="nucleotide sequence ID" value="XM_043193939.1"/>
</dbReference>
<proteinExistence type="predicted"/>
<feature type="region of interest" description="Disordered" evidence="6">
    <location>
        <begin position="139"/>
        <end position="227"/>
    </location>
</feature>
<organism evidence="8 9">
    <name type="scientific">Scheffersomyces spartinae</name>
    <dbReference type="NCBI Taxonomy" id="45513"/>
    <lineage>
        <taxon>Eukaryota</taxon>
        <taxon>Fungi</taxon>
        <taxon>Dikarya</taxon>
        <taxon>Ascomycota</taxon>
        <taxon>Saccharomycotina</taxon>
        <taxon>Pichiomycetes</taxon>
        <taxon>Debaryomycetaceae</taxon>
        <taxon>Scheffersomyces</taxon>
    </lineage>
</organism>
<evidence type="ECO:0000256" key="1">
    <source>
        <dbReference type="ARBA" id="ARBA00004496"/>
    </source>
</evidence>
<dbReference type="Gene3D" id="1.10.238.10">
    <property type="entry name" value="EF-hand"/>
    <property type="match status" value="1"/>
</dbReference>
<dbReference type="PROSITE" id="PS00018">
    <property type="entry name" value="EF_HAND_1"/>
    <property type="match status" value="1"/>
</dbReference>
<dbReference type="InterPro" id="IPR051426">
    <property type="entry name" value="Peflin/Sorcin_CaBP"/>
</dbReference>
<dbReference type="PANTHER" id="PTHR46212">
    <property type="entry name" value="PEFLIN"/>
    <property type="match status" value="1"/>
</dbReference>
<reference evidence="8" key="1">
    <citation type="submission" date="2021-03" db="EMBL/GenBank/DDBJ databases">
        <authorList>
            <person name="Palmer J.M."/>
        </authorList>
    </citation>
    <scope>NUCLEOTIDE SEQUENCE</scope>
    <source>
        <strain evidence="8">ARV_011</strain>
    </source>
</reference>
<dbReference type="AlphaFoldDB" id="A0A9P7VDS0"/>
<dbReference type="SMART" id="SM00054">
    <property type="entry name" value="EFh"/>
    <property type="match status" value="2"/>
</dbReference>
<evidence type="ECO:0000313" key="8">
    <source>
        <dbReference type="EMBL" id="KAG7195446.1"/>
    </source>
</evidence>
<evidence type="ECO:0000313" key="9">
    <source>
        <dbReference type="Proteomes" id="UP000790833"/>
    </source>
</evidence>
<comment type="subcellular location">
    <subcellularLocation>
        <location evidence="1">Cytoplasm</location>
    </subcellularLocation>
</comment>
<evidence type="ECO:0000256" key="3">
    <source>
        <dbReference type="ARBA" id="ARBA00022723"/>
    </source>
</evidence>
<dbReference type="InterPro" id="IPR011992">
    <property type="entry name" value="EF-hand-dom_pair"/>
</dbReference>
<dbReference type="OrthoDB" id="186625at2759"/>
<feature type="region of interest" description="Disordered" evidence="6">
    <location>
        <begin position="1"/>
        <end position="86"/>
    </location>
</feature>
<protein>
    <recommendedName>
        <fullName evidence="7">EF-hand domain-containing protein</fullName>
    </recommendedName>
</protein>
<comment type="caution">
    <text evidence="8">The sequence shown here is derived from an EMBL/GenBank/DDBJ whole genome shotgun (WGS) entry which is preliminary data.</text>
</comment>
<keyword evidence="9" id="KW-1185">Reference proteome</keyword>
<dbReference type="GO" id="GO:0048306">
    <property type="term" value="F:calcium-dependent protein binding"/>
    <property type="evidence" value="ECO:0007669"/>
    <property type="project" value="UniProtKB-ARBA"/>
</dbReference>
<dbReference type="EMBL" id="JAHMUF010000003">
    <property type="protein sequence ID" value="KAG7195446.1"/>
    <property type="molecule type" value="Genomic_DNA"/>
</dbReference>
<keyword evidence="5" id="KW-0106">Calcium</keyword>